<feature type="region of interest" description="Disordered" evidence="1">
    <location>
        <begin position="1"/>
        <end position="26"/>
    </location>
</feature>
<gene>
    <name evidence="2" type="ORF">P7K49_002846</name>
</gene>
<reference evidence="2 3" key="1">
    <citation type="submission" date="2023-05" db="EMBL/GenBank/DDBJ databases">
        <title>B98-5 Cell Line De Novo Hybrid Assembly: An Optical Mapping Approach.</title>
        <authorList>
            <person name="Kananen K."/>
            <person name="Auerbach J.A."/>
            <person name="Kautto E."/>
            <person name="Blachly J.S."/>
        </authorList>
    </citation>
    <scope>NUCLEOTIDE SEQUENCE [LARGE SCALE GENOMIC DNA]</scope>
    <source>
        <strain evidence="2">B95-8</strain>
        <tissue evidence="2">Cell line</tissue>
    </source>
</reference>
<evidence type="ECO:0000313" key="3">
    <source>
        <dbReference type="Proteomes" id="UP001266305"/>
    </source>
</evidence>
<comment type="caution">
    <text evidence="2">The sequence shown here is derived from an EMBL/GenBank/DDBJ whole genome shotgun (WGS) entry which is preliminary data.</text>
</comment>
<keyword evidence="3" id="KW-1185">Reference proteome</keyword>
<accession>A0ABQ9WIH2</accession>
<dbReference type="EMBL" id="JASSZA010000001">
    <property type="protein sequence ID" value="KAK2121460.1"/>
    <property type="molecule type" value="Genomic_DNA"/>
</dbReference>
<sequence>MNGEETEPPSPPSSSEEGSALTPSEALSRQTARIESFHLHIEICLFHSENFPQEGSSLEQFGHIPEKQENPFRVASFFQALLGPSASACKELFYLRSAHIQSLLTALKFKLIQH</sequence>
<evidence type="ECO:0000256" key="1">
    <source>
        <dbReference type="SAM" id="MobiDB-lite"/>
    </source>
</evidence>
<dbReference type="Proteomes" id="UP001266305">
    <property type="component" value="Unassembled WGS sequence"/>
</dbReference>
<name>A0ABQ9WIH2_SAGOE</name>
<organism evidence="2 3">
    <name type="scientific">Saguinus oedipus</name>
    <name type="common">Cotton-top tamarin</name>
    <name type="synonym">Oedipomidas oedipus</name>
    <dbReference type="NCBI Taxonomy" id="9490"/>
    <lineage>
        <taxon>Eukaryota</taxon>
        <taxon>Metazoa</taxon>
        <taxon>Chordata</taxon>
        <taxon>Craniata</taxon>
        <taxon>Vertebrata</taxon>
        <taxon>Euteleostomi</taxon>
        <taxon>Mammalia</taxon>
        <taxon>Eutheria</taxon>
        <taxon>Euarchontoglires</taxon>
        <taxon>Primates</taxon>
        <taxon>Haplorrhini</taxon>
        <taxon>Platyrrhini</taxon>
        <taxon>Cebidae</taxon>
        <taxon>Callitrichinae</taxon>
        <taxon>Saguinus</taxon>
    </lineage>
</organism>
<proteinExistence type="predicted"/>
<protein>
    <submittedName>
        <fullName evidence="2">Uncharacterized protein</fullName>
    </submittedName>
</protein>
<evidence type="ECO:0000313" key="2">
    <source>
        <dbReference type="EMBL" id="KAK2121460.1"/>
    </source>
</evidence>